<dbReference type="Proteomes" id="UP000033140">
    <property type="component" value="Unassembled WGS sequence"/>
</dbReference>
<keyword evidence="4" id="KW-1185">Reference proteome</keyword>
<dbReference type="GO" id="GO:0004843">
    <property type="term" value="F:cysteine-type deubiquitinase activity"/>
    <property type="evidence" value="ECO:0007669"/>
    <property type="project" value="InterPro"/>
</dbReference>
<protein>
    <recommendedName>
        <fullName evidence="2">USP domain-containing protein</fullName>
    </recommendedName>
</protein>
<name>A0A0E9NGH7_SAICN</name>
<evidence type="ECO:0000256" key="1">
    <source>
        <dbReference type="SAM" id="MobiDB-lite"/>
    </source>
</evidence>
<feature type="compositionally biased region" description="Polar residues" evidence="1">
    <location>
        <begin position="111"/>
        <end position="120"/>
    </location>
</feature>
<dbReference type="STRING" id="698492.A0A0E9NGH7"/>
<dbReference type="PROSITE" id="PS00973">
    <property type="entry name" value="USP_2"/>
    <property type="match status" value="1"/>
</dbReference>
<reference evidence="3 4" key="1">
    <citation type="journal article" date="2011" name="J. Gen. Appl. Microbiol.">
        <title>Draft genome sequencing of the enigmatic yeast Saitoella complicata.</title>
        <authorList>
            <person name="Nishida H."/>
            <person name="Hamamoto M."/>
            <person name="Sugiyama J."/>
        </authorList>
    </citation>
    <scope>NUCLEOTIDE SEQUENCE [LARGE SCALE GENOMIC DNA]</scope>
    <source>
        <strain evidence="3 4">NRRL Y-17804</strain>
    </source>
</reference>
<feature type="domain" description="USP" evidence="2">
    <location>
        <begin position="1495"/>
        <end position="1841"/>
    </location>
</feature>
<dbReference type="SUPFAM" id="SSF54001">
    <property type="entry name" value="Cysteine proteinases"/>
    <property type="match status" value="1"/>
</dbReference>
<evidence type="ECO:0000313" key="3">
    <source>
        <dbReference type="EMBL" id="GAO48806.1"/>
    </source>
</evidence>
<dbReference type="InterPro" id="IPR050164">
    <property type="entry name" value="Peptidase_C19"/>
</dbReference>
<evidence type="ECO:0000259" key="2">
    <source>
        <dbReference type="PROSITE" id="PS50235"/>
    </source>
</evidence>
<feature type="compositionally biased region" description="Acidic residues" evidence="1">
    <location>
        <begin position="2398"/>
        <end position="2414"/>
    </location>
</feature>
<feature type="region of interest" description="Disordered" evidence="1">
    <location>
        <begin position="100"/>
        <end position="124"/>
    </location>
</feature>
<accession>A0A0E9NGH7</accession>
<dbReference type="Pfam" id="PF00443">
    <property type="entry name" value="UCH"/>
    <property type="match status" value="1"/>
</dbReference>
<dbReference type="Gene3D" id="3.90.70.10">
    <property type="entry name" value="Cysteine proteinases"/>
    <property type="match status" value="1"/>
</dbReference>
<dbReference type="Pfam" id="PF12030">
    <property type="entry name" value="DUF3517"/>
    <property type="match status" value="1"/>
</dbReference>
<dbReference type="PROSITE" id="PS50235">
    <property type="entry name" value="USP_3"/>
    <property type="match status" value="1"/>
</dbReference>
<evidence type="ECO:0000313" key="4">
    <source>
        <dbReference type="Proteomes" id="UP000033140"/>
    </source>
</evidence>
<dbReference type="CDD" id="cd02659">
    <property type="entry name" value="peptidase_C19C"/>
    <property type="match status" value="1"/>
</dbReference>
<dbReference type="PANTHER" id="PTHR24006:SF827">
    <property type="entry name" value="UBIQUITIN CARBOXYL-TERMINAL HYDROLASE 34"/>
    <property type="match status" value="1"/>
</dbReference>
<dbReference type="InterPro" id="IPR018200">
    <property type="entry name" value="USP_CS"/>
</dbReference>
<proteinExistence type="predicted"/>
<reference evidence="3 4" key="3">
    <citation type="journal article" date="2015" name="Genome Announc.">
        <title>Draft Genome Sequence of the Archiascomycetous Yeast Saitoella complicata.</title>
        <authorList>
            <person name="Yamauchi K."/>
            <person name="Kondo S."/>
            <person name="Hamamoto M."/>
            <person name="Takahashi Y."/>
            <person name="Ogura Y."/>
            <person name="Hayashi T."/>
            <person name="Nishida H."/>
        </authorList>
    </citation>
    <scope>NUCLEOTIDE SEQUENCE [LARGE SCALE GENOMIC DNA]</scope>
    <source>
        <strain evidence="3 4">NRRL Y-17804</strain>
    </source>
</reference>
<dbReference type="GO" id="GO:0016579">
    <property type="term" value="P:protein deubiquitination"/>
    <property type="evidence" value="ECO:0007669"/>
    <property type="project" value="InterPro"/>
</dbReference>
<gene>
    <name evidence="3" type="ORF">G7K_2975-t1</name>
</gene>
<organism evidence="3 4">
    <name type="scientific">Saitoella complicata (strain BCRC 22490 / CBS 7301 / JCM 7358 / NBRC 10748 / NRRL Y-17804)</name>
    <dbReference type="NCBI Taxonomy" id="698492"/>
    <lineage>
        <taxon>Eukaryota</taxon>
        <taxon>Fungi</taxon>
        <taxon>Dikarya</taxon>
        <taxon>Ascomycota</taxon>
        <taxon>Taphrinomycotina</taxon>
        <taxon>Taphrinomycotina incertae sedis</taxon>
        <taxon>Saitoella</taxon>
    </lineage>
</organism>
<dbReference type="InterPro" id="IPR038765">
    <property type="entry name" value="Papain-like_cys_pep_sf"/>
</dbReference>
<dbReference type="GO" id="GO:0005634">
    <property type="term" value="C:nucleus"/>
    <property type="evidence" value="ECO:0007669"/>
    <property type="project" value="TreeGrafter"/>
</dbReference>
<dbReference type="EMBL" id="BACD03000017">
    <property type="protein sequence ID" value="GAO48806.1"/>
    <property type="molecule type" value="Genomic_DNA"/>
</dbReference>
<comment type="caution">
    <text evidence="3">The sequence shown here is derived from an EMBL/GenBank/DDBJ whole genome shotgun (WGS) entry which is preliminary data.</text>
</comment>
<feature type="region of interest" description="Disordered" evidence="1">
    <location>
        <begin position="2389"/>
        <end position="2414"/>
    </location>
</feature>
<dbReference type="InterPro" id="IPR021905">
    <property type="entry name" value="DUF3517"/>
</dbReference>
<dbReference type="InterPro" id="IPR001394">
    <property type="entry name" value="Peptidase_C19_UCH"/>
</dbReference>
<dbReference type="GO" id="GO:0005829">
    <property type="term" value="C:cytosol"/>
    <property type="evidence" value="ECO:0007669"/>
    <property type="project" value="TreeGrafter"/>
</dbReference>
<dbReference type="PANTHER" id="PTHR24006">
    <property type="entry name" value="UBIQUITIN CARBOXYL-TERMINAL HYDROLASE"/>
    <property type="match status" value="1"/>
</dbReference>
<dbReference type="InterPro" id="IPR028889">
    <property type="entry name" value="USP"/>
</dbReference>
<sequence length="2414" mass="274938">MASEEIPGDGVDTKIEESTNVKNGRPPPIDESDRNIPAAKRQATMEDGQESPVPLSITALQVEEVVTTDSPETGSDSNTVDIQVGQLAMRTPEVVYEPGVTQEQEEEEVRSSATVQSTSSDTDEVMEIATTDSEDLCILESLIERHNAGDKSFDLAQAIIDQACRDARDEDEDRACATIDLITVWLQQAFPDVNAASDSNSVPLEIWGILALFIKTVLDNKLHSYRLRTEDLVVAHHKLLHQATIWCIHALRKELQEPGKPYDRFFISALGRMVREPFSPKLLTKATPPLHAFILMDGFTLLADYAAIQFAPTAPGTFEDLLLSLASFADICICSDKRSSWLIELDEQEVAELDVMLKNIEKSKPAIASLSKTAITFLQYAIGSPKPPKKPDIDKDLEQLRKVWAYWCDRNASLCWTYAPEDSPRDIRSLELDLILFMLKSSVSETRLVGIDILSDTVVRILEKGRQWNGYSGPNIWDQWLLKWMRTEDVVDIILGQAPGSVVSLSMIRRSTRKNITLWLYFVINKVVDEPLLRAVLRAACSVRDEALKAEMWEIWKTLAGSEIRAARIMLQLLTELPILAFQKVHLMNMVWNPMNRFFEHAQKEREHADIIVMQTQYALLRKAATAAEDTTASLVEVTNGIDLYDFVIRTLESTRTHCLPVKEDLRTVVGQAVESVRSEAPCVLADAIFIYDFGAAYFADLLPDARELERIYVDDLLKWIGLQRALSFKSDARSVHVDRLLHTRLYRWGQMGRLSSWLYMQDEERFERVWEALVVNPLSVTAREEIFAIFKTWATMKEKYGLPLTILTRMMNLIEPSSLTMSSVGLVYAVSFKSSIETPGFAPAKLFELLWPFLLGCSTSEVFEQMKKWTVNAVLALHKGQNAAEVEDRDAFHAHVMEVCIKELQEIASPFAENPLMPEEHLARFRRVLLFMYGFMDGYNEKISRFRLQRQGENSDSEKSVIGRNVIHVTLKIFHNNQPMRDEYATFDLRDTLSKVHQKAARIAQWEDIELQIWRNQALVSLPPSDDLMLDSISLHDNQIYVVQKPAPALKDQRVLAAMDITPLRVFYNMWAQVKAFLSSQSGFAEAVWELLQDLPVYMPQAHATLHEDYTGFSLSPPASVFYFLSDIRQLKIILDEDPGALTGDMAMNLSQRLMNAFMELQIDISTSAEQIRGIAIELLYTLAELLRKQVDEVQKVDGSAVHASEQSFVMKLLNVTQVNHDDNSSIDLWVLLARAMEVMLLLLVKNSTLWDFICAGHMADFAAMLKTCLLASTSIHARQISCAAVQYFYDFVVGKPILSESSEHPAAVLEREVMTLVPVAEKYSTNAEFFRLAEHILKLWSAKCEDASRMQILFKEWMKLLLSHESIESADSSRQDSFVEGVSTLLSCLIKSQQETNSRLVCSGDNLRGLFQLLFLPNIPQHAEDLKAFKSRCYHERTRAALYELMSNLTETPEKVRMLLERITDVLNSAEESGALPPLLRREWLAKAPSGFCGMKNLSNTCYVNSVVTQLYMNPSFRQFVFDLPVEHQTEEPTADEASPMDLLIKLQRLFADLQTSKQKFIDPTSFIQTIKDYDGKPLDPTVQFDADEFFNMLFDRIEGCLPGAEKERLRKQYGGTLVQQVIAKECGHLSEREEAFNAIQCDIKGKSTLIDSLRAYVEGETMDSDNQYRCDQCQSYVDALKRTCIKNLPNHLIFHLKRFDFDFQTMLRTKLNDHFEFPMKLSMREFTYDYLRSKDTDNNANSTAPSVSKSTECAGLDEYELAGVLVHGGSAESGHYFSYARIRDENSDSNFRWFEFNDTEVTPFDPADIMQMCYGGSDDTNGSRQRSFNAYMLFYERVQQKAEENVVTPLVQKTPQPPNHAQEEIALENAKAEMSLFLADTQLLDFLACLSQRALSFASDDQQTPSKSAEIAEALRSNALSAILASVYVIAPRMLKFDMHGKRLLNVLLEAGKNNVDGACNLLRCFLNMPALLKKLILQVQHEDCRMTMSHVLLKAIKKVRQNEPALYGLVVPRLNFYTDDENVTSQPYLSKGIMRQFLETVYEAMDGLGRLAHNWDALFQLLAGIAELGYAEARAIAEMLILKGSLEFFAHGNITATNRNTGVFGSLRLGSRKKWPNFSYLTEFIRNVLVRCNISSFNRDGDERTDNSGDIDEDVANLLMTYGFWEQLMWSDNSKTALDLSRHIFAKGHWEIKKYACKELLDVFNGNNNQAEIAPFLADVVIARHRDYAIVFNKVLRALDKEVLFDKGIQWLAFFDRLLHCNLPTISTMVHDRMPDWIPWLLLSKSRHCRFTAAKIWLDCFINEEQQTELLDRAERMLRAADELIGSKWESCLQNRVKQRRETLGEFLEVYEKTAEFLEDESAMRTVANYRRVIERTLLDSDSDDLDVPQVHSEDEEYEFEDLDFDQMED</sequence>
<feature type="region of interest" description="Disordered" evidence="1">
    <location>
        <begin position="1"/>
        <end position="54"/>
    </location>
</feature>
<dbReference type="FunFam" id="3.90.70.10:FF:000022">
    <property type="entry name" value="Ubiquitin carboxyl-terminal hydrolase 24"/>
    <property type="match status" value="1"/>
</dbReference>
<reference evidence="3 4" key="2">
    <citation type="journal article" date="2014" name="J. Gen. Appl. Microbiol.">
        <title>The early diverging ascomycetous budding yeast Saitoella complicata has three histone deacetylases belonging to the Clr6, Hos2, and Rpd3 lineages.</title>
        <authorList>
            <person name="Nishida H."/>
            <person name="Matsumoto T."/>
            <person name="Kondo S."/>
            <person name="Hamamoto M."/>
            <person name="Yoshikawa H."/>
        </authorList>
    </citation>
    <scope>NUCLEOTIDE SEQUENCE [LARGE SCALE GENOMIC DNA]</scope>
    <source>
        <strain evidence="3 4">NRRL Y-17804</strain>
    </source>
</reference>